<reference evidence="5 6" key="1">
    <citation type="submission" date="2016-11" db="EMBL/GenBank/DDBJ databases">
        <authorList>
            <person name="Jaros S."/>
            <person name="Januszkiewicz K."/>
            <person name="Wedrychowicz H."/>
        </authorList>
    </citation>
    <scope>NUCLEOTIDE SEQUENCE [LARGE SCALE GENOMIC DNA]</scope>
    <source>
        <strain evidence="5 6">NF2</strain>
    </source>
</reference>
<dbReference type="PROSITE" id="PS00519">
    <property type="entry name" value="HTH_ASNC_1"/>
    <property type="match status" value="1"/>
</dbReference>
<dbReference type="InterPro" id="IPR011991">
    <property type="entry name" value="ArsR-like_HTH"/>
</dbReference>
<dbReference type="SUPFAM" id="SSF46785">
    <property type="entry name" value="Winged helix' DNA-binding domain"/>
    <property type="match status" value="1"/>
</dbReference>
<accession>A0A220MAZ9</accession>
<keyword evidence="1" id="KW-0805">Transcription regulation</keyword>
<dbReference type="InterPro" id="IPR019888">
    <property type="entry name" value="Tscrpt_reg_AsnC-like"/>
</dbReference>
<gene>
    <name evidence="5" type="ORF">BP422_00015</name>
</gene>
<dbReference type="InterPro" id="IPR036390">
    <property type="entry name" value="WH_DNA-bd_sf"/>
</dbReference>
<keyword evidence="3" id="KW-0804">Transcription</keyword>
<dbReference type="InterPro" id="IPR011008">
    <property type="entry name" value="Dimeric_a/b-barrel"/>
</dbReference>
<dbReference type="CDD" id="cd00090">
    <property type="entry name" value="HTH_ARSR"/>
    <property type="match status" value="1"/>
</dbReference>
<protein>
    <submittedName>
        <fullName evidence="5">AsnC family transcriptional regulator</fullName>
    </submittedName>
</protein>
<dbReference type="PROSITE" id="PS50956">
    <property type="entry name" value="HTH_ASNC_2"/>
    <property type="match status" value="1"/>
</dbReference>
<evidence type="ECO:0000256" key="3">
    <source>
        <dbReference type="ARBA" id="ARBA00023163"/>
    </source>
</evidence>
<name>A0A220MAZ9_9BACL</name>
<dbReference type="SMART" id="SM00344">
    <property type="entry name" value="HTH_ASNC"/>
    <property type="match status" value="1"/>
</dbReference>
<dbReference type="Pfam" id="PF13404">
    <property type="entry name" value="HTH_AsnC-type"/>
    <property type="match status" value="1"/>
</dbReference>
<dbReference type="EMBL" id="CP018145">
    <property type="protein sequence ID" value="ASJ52073.1"/>
    <property type="molecule type" value="Genomic_DNA"/>
</dbReference>
<evidence type="ECO:0000259" key="4">
    <source>
        <dbReference type="PROSITE" id="PS50956"/>
    </source>
</evidence>
<dbReference type="GO" id="GO:0043565">
    <property type="term" value="F:sequence-specific DNA binding"/>
    <property type="evidence" value="ECO:0007669"/>
    <property type="project" value="InterPro"/>
</dbReference>
<dbReference type="PANTHER" id="PTHR30154:SF20">
    <property type="entry name" value="LEUCINE-RESPONSIVE REGULATORY PROTEIN"/>
    <property type="match status" value="1"/>
</dbReference>
<dbReference type="InterPro" id="IPR036388">
    <property type="entry name" value="WH-like_DNA-bd_sf"/>
</dbReference>
<evidence type="ECO:0000256" key="1">
    <source>
        <dbReference type="ARBA" id="ARBA00023015"/>
    </source>
</evidence>
<sequence>MDQVDKEILMILQENARISMTELGKMVNLSQPATTERVRRMEDKGVIMQYRAILAPEKANKHISAYLLFHTKHCEKFIEFCKEYPDVLELHRISGQYNYLLKVVTASMQSLEAFINASGEHGDSTTLIVMSSPIEQKMIVPCVIEEC</sequence>
<feature type="domain" description="HTH asnC-type" evidence="4">
    <location>
        <begin position="1"/>
        <end position="62"/>
    </location>
</feature>
<dbReference type="AlphaFoldDB" id="A0A220MAZ9"/>
<dbReference type="SUPFAM" id="SSF54909">
    <property type="entry name" value="Dimeric alpha+beta barrel"/>
    <property type="match status" value="1"/>
</dbReference>
<dbReference type="GO" id="GO:0043200">
    <property type="term" value="P:response to amino acid"/>
    <property type="evidence" value="ECO:0007669"/>
    <property type="project" value="TreeGrafter"/>
</dbReference>
<keyword evidence="2" id="KW-0238">DNA-binding</keyword>
<dbReference type="KEGG" id="bfm:BP422_00015"/>
<dbReference type="Proteomes" id="UP000197781">
    <property type="component" value="Chromosome"/>
</dbReference>
<dbReference type="Gene3D" id="3.30.70.920">
    <property type="match status" value="1"/>
</dbReference>
<dbReference type="PANTHER" id="PTHR30154">
    <property type="entry name" value="LEUCINE-RESPONSIVE REGULATORY PROTEIN"/>
    <property type="match status" value="1"/>
</dbReference>
<evidence type="ECO:0000313" key="6">
    <source>
        <dbReference type="Proteomes" id="UP000197781"/>
    </source>
</evidence>
<dbReference type="Gene3D" id="1.10.10.10">
    <property type="entry name" value="Winged helix-like DNA-binding domain superfamily/Winged helix DNA-binding domain"/>
    <property type="match status" value="1"/>
</dbReference>
<organism evidence="5 6">
    <name type="scientific">Brevibacillus formosus</name>
    <dbReference type="NCBI Taxonomy" id="54913"/>
    <lineage>
        <taxon>Bacteria</taxon>
        <taxon>Bacillati</taxon>
        <taxon>Bacillota</taxon>
        <taxon>Bacilli</taxon>
        <taxon>Bacillales</taxon>
        <taxon>Paenibacillaceae</taxon>
        <taxon>Brevibacillus</taxon>
    </lineage>
</organism>
<dbReference type="PRINTS" id="PR00033">
    <property type="entry name" value="HTHASNC"/>
</dbReference>
<evidence type="ECO:0000313" key="5">
    <source>
        <dbReference type="EMBL" id="ASJ52073.1"/>
    </source>
</evidence>
<evidence type="ECO:0000256" key="2">
    <source>
        <dbReference type="ARBA" id="ARBA00023125"/>
    </source>
</evidence>
<dbReference type="Pfam" id="PF01037">
    <property type="entry name" value="AsnC_trans_reg"/>
    <property type="match status" value="1"/>
</dbReference>
<dbReference type="InterPro" id="IPR019887">
    <property type="entry name" value="Tscrpt_reg_AsnC/Lrp_C"/>
</dbReference>
<dbReference type="InterPro" id="IPR019885">
    <property type="entry name" value="Tscrpt_reg_HTH_AsnC-type_CS"/>
</dbReference>
<dbReference type="FunFam" id="1.10.10.10:FF:000186">
    <property type="entry name" value="AsnC family transcriptional regulator"/>
    <property type="match status" value="1"/>
</dbReference>
<proteinExistence type="predicted"/>
<dbReference type="GO" id="GO:0005829">
    <property type="term" value="C:cytosol"/>
    <property type="evidence" value="ECO:0007669"/>
    <property type="project" value="TreeGrafter"/>
</dbReference>
<dbReference type="InterPro" id="IPR000485">
    <property type="entry name" value="AsnC-type_HTH_dom"/>
</dbReference>
<dbReference type="RefSeq" id="WP_088906016.1">
    <property type="nucleotide sequence ID" value="NZ_CP018145.1"/>
</dbReference>